<dbReference type="PRINTS" id="PR00171">
    <property type="entry name" value="SUGRTRNSPORT"/>
</dbReference>
<dbReference type="PANTHER" id="PTHR48021:SF46">
    <property type="entry name" value="MAJOR FACILITATOR SUPERFAMILY (MFS) PROFILE DOMAIN-CONTAINING PROTEIN"/>
    <property type="match status" value="1"/>
</dbReference>
<dbReference type="GeneID" id="107219362"/>
<dbReference type="RefSeq" id="XP_015513045.1">
    <property type="nucleotide sequence ID" value="XM_015657559.2"/>
</dbReference>
<accession>A0A6J0BDU5</accession>
<feature type="transmembrane region" description="Helical" evidence="9">
    <location>
        <begin position="423"/>
        <end position="442"/>
    </location>
</feature>
<dbReference type="PROSITE" id="PS50850">
    <property type="entry name" value="MFS"/>
    <property type="match status" value="1"/>
</dbReference>
<keyword evidence="8" id="KW-0325">Glycoprotein</keyword>
<evidence type="ECO:0000256" key="3">
    <source>
        <dbReference type="ARBA" id="ARBA00022475"/>
    </source>
</evidence>
<keyword evidence="4" id="KW-0762">Sugar transport</keyword>
<reference evidence="12" key="1">
    <citation type="submission" date="2025-08" db="UniProtKB">
        <authorList>
            <consortium name="RefSeq"/>
        </authorList>
    </citation>
    <scope>IDENTIFICATION</scope>
    <source>
        <tissue evidence="12">Thorax and Abdomen</tissue>
    </source>
</reference>
<feature type="transmembrane region" description="Helical" evidence="9">
    <location>
        <begin position="61"/>
        <end position="84"/>
    </location>
</feature>
<evidence type="ECO:0000256" key="2">
    <source>
        <dbReference type="ARBA" id="ARBA00022448"/>
    </source>
</evidence>
<feature type="transmembrane region" description="Helical" evidence="9">
    <location>
        <begin position="173"/>
        <end position="192"/>
    </location>
</feature>
<keyword evidence="11" id="KW-1185">Reference proteome</keyword>
<evidence type="ECO:0000256" key="7">
    <source>
        <dbReference type="ARBA" id="ARBA00023136"/>
    </source>
</evidence>
<comment type="subcellular location">
    <subcellularLocation>
        <location evidence="1">Cell membrane</location>
        <topology evidence="1">Multi-pass membrane protein</topology>
    </subcellularLocation>
</comment>
<evidence type="ECO:0000256" key="8">
    <source>
        <dbReference type="ARBA" id="ARBA00023180"/>
    </source>
</evidence>
<feature type="domain" description="Major facilitator superfamily (MFS) profile" evidence="10">
    <location>
        <begin position="20"/>
        <end position="446"/>
    </location>
</feature>
<dbReference type="InterPro" id="IPR036259">
    <property type="entry name" value="MFS_trans_sf"/>
</dbReference>
<dbReference type="InterPro" id="IPR005829">
    <property type="entry name" value="Sugar_transporter_CS"/>
</dbReference>
<feature type="transmembrane region" description="Helical" evidence="9">
    <location>
        <begin position="255"/>
        <end position="278"/>
    </location>
</feature>
<keyword evidence="5 9" id="KW-0812">Transmembrane</keyword>
<dbReference type="InterPro" id="IPR003663">
    <property type="entry name" value="Sugar/inositol_transpt"/>
</dbReference>
<dbReference type="Gene3D" id="1.20.1250.20">
    <property type="entry name" value="MFS general substrate transporter like domains"/>
    <property type="match status" value="1"/>
</dbReference>
<keyword evidence="2" id="KW-0813">Transport</keyword>
<organism evidence="12">
    <name type="scientific">Neodiprion lecontei</name>
    <name type="common">Redheaded pine sawfly</name>
    <dbReference type="NCBI Taxonomy" id="441921"/>
    <lineage>
        <taxon>Eukaryota</taxon>
        <taxon>Metazoa</taxon>
        <taxon>Ecdysozoa</taxon>
        <taxon>Arthropoda</taxon>
        <taxon>Hexapoda</taxon>
        <taxon>Insecta</taxon>
        <taxon>Pterygota</taxon>
        <taxon>Neoptera</taxon>
        <taxon>Endopterygota</taxon>
        <taxon>Hymenoptera</taxon>
        <taxon>Tenthredinoidea</taxon>
        <taxon>Diprionidae</taxon>
        <taxon>Diprioninae</taxon>
        <taxon>Neodiprion</taxon>
    </lineage>
</organism>
<dbReference type="Proteomes" id="UP000829291">
    <property type="component" value="Chromosome 1"/>
</dbReference>
<proteinExistence type="predicted"/>
<feature type="transmembrane region" description="Helical" evidence="9">
    <location>
        <begin position="392"/>
        <end position="411"/>
    </location>
</feature>
<feature type="transmembrane region" description="Helical" evidence="9">
    <location>
        <begin position="91"/>
        <end position="108"/>
    </location>
</feature>
<name>A0A6J0BDU5_NEOLC</name>
<keyword evidence="7 9" id="KW-0472">Membrane</keyword>
<feature type="transmembrane region" description="Helical" evidence="9">
    <location>
        <begin position="12"/>
        <end position="31"/>
    </location>
</feature>
<evidence type="ECO:0000313" key="12">
    <source>
        <dbReference type="RefSeq" id="XP_015513045.1"/>
    </source>
</evidence>
<dbReference type="Pfam" id="PF00083">
    <property type="entry name" value="Sugar_tr"/>
    <property type="match status" value="1"/>
</dbReference>
<feature type="transmembrane region" description="Helical" evidence="9">
    <location>
        <begin position="290"/>
        <end position="314"/>
    </location>
</feature>
<evidence type="ECO:0000259" key="10">
    <source>
        <dbReference type="PROSITE" id="PS50850"/>
    </source>
</evidence>
<evidence type="ECO:0000256" key="9">
    <source>
        <dbReference type="SAM" id="Phobius"/>
    </source>
</evidence>
<dbReference type="GO" id="GO:0005886">
    <property type="term" value="C:plasma membrane"/>
    <property type="evidence" value="ECO:0007669"/>
    <property type="project" value="UniProtKB-SubCell"/>
</dbReference>
<evidence type="ECO:0000313" key="11">
    <source>
        <dbReference type="Proteomes" id="UP000829291"/>
    </source>
</evidence>
<dbReference type="KEGG" id="nlo:107219362"/>
<feature type="transmembrane region" description="Helical" evidence="9">
    <location>
        <begin position="114"/>
        <end position="135"/>
    </location>
</feature>
<dbReference type="InterPro" id="IPR005828">
    <property type="entry name" value="MFS_sugar_transport-like"/>
</dbReference>
<dbReference type="InParanoid" id="A0A6J0BDU5"/>
<sequence length="460" mass="49898">MTAKRDSVSSEGILWLQYIGSLGAALLLFMTGMSGGWTSPFIAKLTAENSSLPITLDEASWVASMLNLGRVVGAVPGPISVYYFGSKRTMVFNGIPCVVGWVSMIIARSVDWLYVGRFVIGLSVGMCYSSFPLYLGEISSPAIRGALVTLASIGLPVGVLTGNTIGAYVSMSVFAWISLVPNIIYIVLFIWLPESPYHLVRTNKIEEAKVSIAKYNPRLDVNVEVRSIQDFINESQSVTLADKFRELNIPENRKAGIIVTLLYFFMQFSGMSSFIFYLEIILTNGGLTVIPPATMVIVASLAGILAGFATIYLADKCGRRTLLIVSSAGTAASMIALGVHYVLLDANFDPASLQWLLILSVIFYEVFLYIGLCPVPNTVLSELFAPNIKSMVACLSGVSLSLFSFVSSKTYQSLLEITSEACVFFLYGAVAITSLVFGLTVMPETKGKSLQEIQDALHKK</sequence>
<dbReference type="AlphaFoldDB" id="A0A6J0BDU5"/>
<evidence type="ECO:0000256" key="1">
    <source>
        <dbReference type="ARBA" id="ARBA00004651"/>
    </source>
</evidence>
<dbReference type="OrthoDB" id="6133115at2759"/>
<dbReference type="PANTHER" id="PTHR48021">
    <property type="match status" value="1"/>
</dbReference>
<protein>
    <submittedName>
        <fullName evidence="12">Facilitated trehalose transporter Tret1-like</fullName>
    </submittedName>
</protein>
<dbReference type="GO" id="GO:0022857">
    <property type="term" value="F:transmembrane transporter activity"/>
    <property type="evidence" value="ECO:0007669"/>
    <property type="project" value="InterPro"/>
</dbReference>
<keyword evidence="6 9" id="KW-1133">Transmembrane helix</keyword>
<keyword evidence="3" id="KW-1003">Cell membrane</keyword>
<dbReference type="SUPFAM" id="SSF103473">
    <property type="entry name" value="MFS general substrate transporter"/>
    <property type="match status" value="1"/>
</dbReference>
<evidence type="ECO:0000256" key="5">
    <source>
        <dbReference type="ARBA" id="ARBA00022692"/>
    </source>
</evidence>
<dbReference type="InterPro" id="IPR050549">
    <property type="entry name" value="MFS_Trehalose_Transporter"/>
</dbReference>
<evidence type="ECO:0000256" key="4">
    <source>
        <dbReference type="ARBA" id="ARBA00022597"/>
    </source>
</evidence>
<feature type="transmembrane region" description="Helical" evidence="9">
    <location>
        <begin position="321"/>
        <end position="343"/>
    </location>
</feature>
<feature type="transmembrane region" description="Helical" evidence="9">
    <location>
        <begin position="355"/>
        <end position="380"/>
    </location>
</feature>
<dbReference type="FunFam" id="1.20.1250.20:FF:000218">
    <property type="entry name" value="facilitated trehalose transporter Tret1"/>
    <property type="match status" value="1"/>
</dbReference>
<dbReference type="InterPro" id="IPR020846">
    <property type="entry name" value="MFS_dom"/>
</dbReference>
<gene>
    <name evidence="12" type="primary">LOC107219362</name>
</gene>
<evidence type="ECO:0000256" key="6">
    <source>
        <dbReference type="ARBA" id="ARBA00022989"/>
    </source>
</evidence>
<dbReference type="PROSITE" id="PS00217">
    <property type="entry name" value="SUGAR_TRANSPORT_2"/>
    <property type="match status" value="1"/>
</dbReference>
<feature type="transmembrane region" description="Helical" evidence="9">
    <location>
        <begin position="147"/>
        <end position="167"/>
    </location>
</feature>